<evidence type="ECO:0000256" key="3">
    <source>
        <dbReference type="ARBA" id="ARBA00022842"/>
    </source>
</evidence>
<dbReference type="SFLD" id="SFLDF00009">
    <property type="entry name" value="o-succinylbenzoate_synthase"/>
    <property type="match status" value="1"/>
</dbReference>
<evidence type="ECO:0000256" key="6">
    <source>
        <dbReference type="NCBIfam" id="TIGR01928"/>
    </source>
</evidence>
<dbReference type="Pfam" id="PF13378">
    <property type="entry name" value="MR_MLE_C"/>
    <property type="match status" value="1"/>
</dbReference>
<dbReference type="InterPro" id="IPR029017">
    <property type="entry name" value="Enolase-like_N"/>
</dbReference>
<comment type="cofactor">
    <cofactor evidence="1">
        <name>a divalent metal cation</name>
        <dbReference type="ChEBI" id="CHEBI:60240"/>
    </cofactor>
</comment>
<evidence type="ECO:0000313" key="9">
    <source>
        <dbReference type="Proteomes" id="UP001226691"/>
    </source>
</evidence>
<dbReference type="InterPro" id="IPR010197">
    <property type="entry name" value="OSBS/NAAAR"/>
</dbReference>
<dbReference type="InterPro" id="IPR013342">
    <property type="entry name" value="Mandelate_racemase_C"/>
</dbReference>
<dbReference type="Gene3D" id="3.20.20.120">
    <property type="entry name" value="Enolase-like C-terminal domain"/>
    <property type="match status" value="1"/>
</dbReference>
<dbReference type="PANTHER" id="PTHR48073">
    <property type="entry name" value="O-SUCCINYLBENZOATE SYNTHASE-RELATED"/>
    <property type="match status" value="1"/>
</dbReference>
<gene>
    <name evidence="8" type="ORF">QE412_002792</name>
</gene>
<organism evidence="8 9">
    <name type="scientific">Microbacterium trichothecenolyticum</name>
    <name type="common">Aureobacterium trichothecenolyticum</name>
    <dbReference type="NCBI Taxonomy" id="69370"/>
    <lineage>
        <taxon>Bacteria</taxon>
        <taxon>Bacillati</taxon>
        <taxon>Actinomycetota</taxon>
        <taxon>Actinomycetes</taxon>
        <taxon>Micrococcales</taxon>
        <taxon>Microbacteriaceae</taxon>
        <taxon>Microbacterium</taxon>
    </lineage>
</organism>
<dbReference type="Pfam" id="PF02746">
    <property type="entry name" value="MR_MLE_N"/>
    <property type="match status" value="1"/>
</dbReference>
<evidence type="ECO:0000256" key="1">
    <source>
        <dbReference type="ARBA" id="ARBA00001968"/>
    </source>
</evidence>
<reference evidence="8 9" key="1">
    <citation type="submission" date="2023-07" db="EMBL/GenBank/DDBJ databases">
        <title>Functional and genomic diversity of the sorghum phyllosphere microbiome.</title>
        <authorList>
            <person name="Shade A."/>
        </authorList>
    </citation>
    <scope>NUCLEOTIDE SEQUENCE [LARGE SCALE GENOMIC DNA]</scope>
    <source>
        <strain evidence="8 9">SORGH_AS_1207</strain>
    </source>
</reference>
<evidence type="ECO:0000256" key="5">
    <source>
        <dbReference type="ARBA" id="ARBA00029491"/>
    </source>
</evidence>
<sequence length="402" mass="42817">MRGDRDARESAASLAARTACRYPAPMPLLRPASPVTLDAIELRVLHIPLVSPFTTSFGTETVREVIVVAAETPDGRGWGEVVTMAAPLYSSEYTDSAWDVLTRYLVPALLERRTVAAEEVSGILHPFVGHRMAKAGLELAIIDAALRAEGRSFAQYLGAEKTRVPSGVSVGIQRDPQALVDVVGGYLDEGYVRIKIKIKPGRDVDDTAAVREAFGVIPLQVDANSAYTLQDADTLAELDRFDLLLIEQPLQEDDLVDHATLAKRLRTPVCLDESIVSDKAAADALALGAAAIINIKAGRVGGYLEAVAIHDRARAAGVPVWCGGMLETGIGRAANAALAALPGFTLPGDISASARFYDRDIVTAPAVVDDGHVRVPTGPGLGIEIDEAALEAFTVRRERLTL</sequence>
<dbReference type="SFLD" id="SFLDG00180">
    <property type="entry name" value="muconate_cycloisomerase"/>
    <property type="match status" value="1"/>
</dbReference>
<feature type="domain" description="Mandelate racemase/muconate lactonizing enzyme C-terminal" evidence="7">
    <location>
        <begin position="176"/>
        <end position="268"/>
    </location>
</feature>
<keyword evidence="4 8" id="KW-0456">Lyase</keyword>
<name>A0ABU0TZ50_MICTR</name>
<dbReference type="SUPFAM" id="SSF51604">
    <property type="entry name" value="Enolase C-terminal domain-like"/>
    <property type="match status" value="1"/>
</dbReference>
<dbReference type="InterPro" id="IPR013341">
    <property type="entry name" value="Mandelate_racemase_N_dom"/>
</dbReference>
<dbReference type="PANTHER" id="PTHR48073:SF5">
    <property type="entry name" value="O-SUCCINYLBENZOATE SYNTHASE"/>
    <property type="match status" value="1"/>
</dbReference>
<dbReference type="GO" id="GO:0043748">
    <property type="term" value="F:O-succinylbenzoate synthase activity"/>
    <property type="evidence" value="ECO:0007669"/>
    <property type="project" value="UniProtKB-EC"/>
</dbReference>
<keyword evidence="2" id="KW-0479">Metal-binding</keyword>
<dbReference type="InterPro" id="IPR036849">
    <property type="entry name" value="Enolase-like_C_sf"/>
</dbReference>
<evidence type="ECO:0000256" key="4">
    <source>
        <dbReference type="ARBA" id="ARBA00023239"/>
    </source>
</evidence>
<dbReference type="EC" id="4.2.1.113" evidence="5 6"/>
<protein>
    <recommendedName>
        <fullName evidence="5 6">o-succinylbenzoate synthase</fullName>
        <ecNumber evidence="5 6">4.2.1.113</ecNumber>
    </recommendedName>
</protein>
<dbReference type="EMBL" id="JAUTBF010000001">
    <property type="protein sequence ID" value="MDQ1124219.1"/>
    <property type="molecule type" value="Genomic_DNA"/>
</dbReference>
<dbReference type="Proteomes" id="UP001226691">
    <property type="component" value="Unassembled WGS sequence"/>
</dbReference>
<evidence type="ECO:0000259" key="7">
    <source>
        <dbReference type="SMART" id="SM00922"/>
    </source>
</evidence>
<comment type="caution">
    <text evidence="8">The sequence shown here is derived from an EMBL/GenBank/DDBJ whole genome shotgun (WGS) entry which is preliminary data.</text>
</comment>
<dbReference type="SUPFAM" id="SSF54826">
    <property type="entry name" value="Enolase N-terminal domain-like"/>
    <property type="match status" value="1"/>
</dbReference>
<dbReference type="Gene3D" id="3.30.390.10">
    <property type="entry name" value="Enolase-like, N-terminal domain"/>
    <property type="match status" value="1"/>
</dbReference>
<keyword evidence="9" id="KW-1185">Reference proteome</keyword>
<proteinExistence type="predicted"/>
<dbReference type="SMART" id="SM00922">
    <property type="entry name" value="MR_MLE"/>
    <property type="match status" value="1"/>
</dbReference>
<evidence type="ECO:0000313" key="8">
    <source>
        <dbReference type="EMBL" id="MDQ1124219.1"/>
    </source>
</evidence>
<dbReference type="NCBIfam" id="TIGR01928">
    <property type="entry name" value="menC_lowGC_arch"/>
    <property type="match status" value="1"/>
</dbReference>
<dbReference type="SFLD" id="SFLDS00001">
    <property type="entry name" value="Enolase"/>
    <property type="match status" value="1"/>
</dbReference>
<dbReference type="InterPro" id="IPR029065">
    <property type="entry name" value="Enolase_C-like"/>
</dbReference>
<evidence type="ECO:0000256" key="2">
    <source>
        <dbReference type="ARBA" id="ARBA00022723"/>
    </source>
</evidence>
<accession>A0ABU0TZ50</accession>
<keyword evidence="3" id="KW-0460">Magnesium</keyword>
<dbReference type="CDD" id="cd03317">
    <property type="entry name" value="NAAAR"/>
    <property type="match status" value="1"/>
</dbReference>